<feature type="signal peptide" evidence="1">
    <location>
        <begin position="1"/>
        <end position="17"/>
    </location>
</feature>
<reference evidence="2 3" key="1">
    <citation type="submission" date="2016-10" db="EMBL/GenBank/DDBJ databases">
        <authorList>
            <person name="de Groot N.N."/>
        </authorList>
    </citation>
    <scope>NUCLEOTIDE SEQUENCE [LARGE SCALE GENOMIC DNA]</scope>
    <source>
        <strain>GEY</strain>
        <strain evidence="3">DSM 9560</strain>
    </source>
</reference>
<name>A0A1I2FXW4_9BACT</name>
<dbReference type="EMBL" id="FONY01000015">
    <property type="protein sequence ID" value="SFF09658.1"/>
    <property type="molecule type" value="Genomic_DNA"/>
</dbReference>
<proteinExistence type="predicted"/>
<organism evidence="2 3">
    <name type="scientific">Thermoflexibacter ruber</name>
    <dbReference type="NCBI Taxonomy" id="1003"/>
    <lineage>
        <taxon>Bacteria</taxon>
        <taxon>Pseudomonadati</taxon>
        <taxon>Bacteroidota</taxon>
        <taxon>Cytophagia</taxon>
        <taxon>Cytophagales</taxon>
        <taxon>Thermoflexibacteraceae</taxon>
        <taxon>Thermoflexibacter</taxon>
    </lineage>
</organism>
<evidence type="ECO:0000256" key="1">
    <source>
        <dbReference type="SAM" id="SignalP"/>
    </source>
</evidence>
<dbReference type="STRING" id="1003.SAMN04488541_1015112"/>
<accession>A0A1I2FXW4</accession>
<keyword evidence="3" id="KW-1185">Reference proteome</keyword>
<protein>
    <recommendedName>
        <fullName evidence="4">DKNYY family protein</fullName>
    </recommendedName>
</protein>
<keyword evidence="1" id="KW-0732">Signal</keyword>
<sequence>MNLIGYCLLFLATFLMASCDYLSNESNNQVLNLVRSKENLLFQEIKIDTILVNHPNSSYQGFFEYDAQGLYFFDKLFATASQFDKAGNYINSYLGKGQGPKEVPQIQNHLKIGQNHYIFSGYSIYVYDQNWERIATKVINWNPEKSVKELEENPKPEYRGIYEIKYFGNKYATIDNKYVVFNIESTHPKFNGFFSNVSQEYYKKAKIFAKMDLVKATVEELGGNYSALYTKNNAIPNFDFQHYDIANDSIFVGFEADSLIYVYDKKFKLCYAFGRNGRQIKQHYSKTQTYEQAMAIFAEERIKNGFYDDIKYFPDQSILFRCYTKGTDSITANNNPRRMQIYHHTTLIAEVDVPYQFRVIGFDGKYYYADGYADEEKEKLGFYRFTLK</sequence>
<dbReference type="RefSeq" id="WP_091544742.1">
    <property type="nucleotide sequence ID" value="NZ_FONY01000015.1"/>
</dbReference>
<evidence type="ECO:0000313" key="2">
    <source>
        <dbReference type="EMBL" id="SFF09658.1"/>
    </source>
</evidence>
<evidence type="ECO:0000313" key="3">
    <source>
        <dbReference type="Proteomes" id="UP000199513"/>
    </source>
</evidence>
<dbReference type="OrthoDB" id="1007219at2"/>
<feature type="chain" id="PRO_5011577880" description="DKNYY family protein" evidence="1">
    <location>
        <begin position="18"/>
        <end position="388"/>
    </location>
</feature>
<evidence type="ECO:0008006" key="4">
    <source>
        <dbReference type="Google" id="ProtNLM"/>
    </source>
</evidence>
<gene>
    <name evidence="2" type="ORF">SAMN04488541_1015112</name>
</gene>
<dbReference type="AlphaFoldDB" id="A0A1I2FXW4"/>
<dbReference type="Proteomes" id="UP000199513">
    <property type="component" value="Unassembled WGS sequence"/>
</dbReference>